<reference evidence="2" key="1">
    <citation type="journal article" date="2019" name="Int. J. Syst. Evol. Microbiol.">
        <title>The Global Catalogue of Microorganisms (GCM) 10K type strain sequencing project: providing services to taxonomists for standard genome sequencing and annotation.</title>
        <authorList>
            <consortium name="The Broad Institute Genomics Platform"/>
            <consortium name="The Broad Institute Genome Sequencing Center for Infectious Disease"/>
            <person name="Wu L."/>
            <person name="Ma J."/>
        </authorList>
    </citation>
    <scope>NUCLEOTIDE SEQUENCE [LARGE SCALE GENOMIC DNA]</scope>
    <source>
        <strain evidence="2">JCM 6305</strain>
    </source>
</reference>
<protein>
    <submittedName>
        <fullName evidence="1">Uncharacterized protein</fullName>
    </submittedName>
</protein>
<name>A0ABP5X859_9ACTN</name>
<sequence length="59" mass="6514">MNTTLRVLERLEGLLLPGGQRVARRNAWSAVLEGRRRARARGEATAVLEAAATRSRRAT</sequence>
<keyword evidence="2" id="KW-1185">Reference proteome</keyword>
<gene>
    <name evidence="1" type="ORF">GCM10010405_28590</name>
</gene>
<dbReference type="Proteomes" id="UP001501638">
    <property type="component" value="Unassembled WGS sequence"/>
</dbReference>
<dbReference type="RefSeq" id="WP_344322695.1">
    <property type="nucleotide sequence ID" value="NZ_BAAASZ010000020.1"/>
</dbReference>
<evidence type="ECO:0000313" key="1">
    <source>
        <dbReference type="EMBL" id="GAA2443347.1"/>
    </source>
</evidence>
<proteinExistence type="predicted"/>
<dbReference type="EMBL" id="BAAASZ010000020">
    <property type="protein sequence ID" value="GAA2443347.1"/>
    <property type="molecule type" value="Genomic_DNA"/>
</dbReference>
<organism evidence="1 2">
    <name type="scientific">Streptomyces macrosporus</name>
    <dbReference type="NCBI Taxonomy" id="44032"/>
    <lineage>
        <taxon>Bacteria</taxon>
        <taxon>Bacillati</taxon>
        <taxon>Actinomycetota</taxon>
        <taxon>Actinomycetes</taxon>
        <taxon>Kitasatosporales</taxon>
        <taxon>Streptomycetaceae</taxon>
        <taxon>Streptomyces</taxon>
    </lineage>
</organism>
<evidence type="ECO:0000313" key="2">
    <source>
        <dbReference type="Proteomes" id="UP001501638"/>
    </source>
</evidence>
<comment type="caution">
    <text evidence="1">The sequence shown here is derived from an EMBL/GenBank/DDBJ whole genome shotgun (WGS) entry which is preliminary data.</text>
</comment>
<accession>A0ABP5X859</accession>